<reference evidence="5 7" key="2">
    <citation type="submission" date="2019-11" db="EMBL/GenBank/DDBJ databases">
        <title>Draft genome sequences of five Paenibacillus species of dairy origin.</title>
        <authorList>
            <person name="Olajide A.M."/>
            <person name="Chen S."/>
            <person name="Lapointe G."/>
        </authorList>
    </citation>
    <scope>NUCLEOTIDE SEQUENCE [LARGE SCALE GENOMIC DNA]</scope>
    <source>
        <strain evidence="5 7">3CT49</strain>
    </source>
</reference>
<dbReference type="HOGENOM" id="CLU_494198_0_0_9"/>
<dbReference type="Proteomes" id="UP000442469">
    <property type="component" value="Unassembled WGS sequence"/>
</dbReference>
<evidence type="ECO:0000259" key="3">
    <source>
        <dbReference type="PROSITE" id="PS51272"/>
    </source>
</evidence>
<evidence type="ECO:0000313" key="5">
    <source>
        <dbReference type="EMBL" id="MUG23213.1"/>
    </source>
</evidence>
<evidence type="ECO:0000256" key="1">
    <source>
        <dbReference type="SAM" id="MobiDB-lite"/>
    </source>
</evidence>
<dbReference type="InterPro" id="IPR001119">
    <property type="entry name" value="SLH_dom"/>
</dbReference>
<dbReference type="PROSITE" id="PS51272">
    <property type="entry name" value="SLH"/>
    <property type="match status" value="3"/>
</dbReference>
<evidence type="ECO:0000313" key="7">
    <source>
        <dbReference type="Proteomes" id="UP000442469"/>
    </source>
</evidence>
<comment type="caution">
    <text evidence="4">The sequence shown here is derived from an EMBL/GenBank/DDBJ whole genome shotgun (WGS) entry which is preliminary data.</text>
</comment>
<evidence type="ECO:0000313" key="6">
    <source>
        <dbReference type="Proteomes" id="UP000029278"/>
    </source>
</evidence>
<accession>A0A090Z5K6</accession>
<dbReference type="AlphaFoldDB" id="A0A090Z5K6"/>
<name>A0A090Z5K6_PAEMA</name>
<dbReference type="RefSeq" id="WP_036625655.1">
    <property type="nucleotide sequence ID" value="NZ_BGML01000002.1"/>
</dbReference>
<evidence type="ECO:0000313" key="4">
    <source>
        <dbReference type="EMBL" id="KFN05623.1"/>
    </source>
</evidence>
<dbReference type="InterPro" id="IPR051465">
    <property type="entry name" value="Cell_Envelope_Struct_Comp"/>
</dbReference>
<dbReference type="GeneID" id="77009250"/>
<dbReference type="PATRIC" id="fig|44252.3.peg.4465"/>
<feature type="domain" description="SLH" evidence="3">
    <location>
        <begin position="430"/>
        <end position="492"/>
    </location>
</feature>
<organism evidence="4 6">
    <name type="scientific">Paenibacillus macerans</name>
    <name type="common">Bacillus macerans</name>
    <dbReference type="NCBI Taxonomy" id="44252"/>
    <lineage>
        <taxon>Bacteria</taxon>
        <taxon>Bacillati</taxon>
        <taxon>Bacillota</taxon>
        <taxon>Bacilli</taxon>
        <taxon>Bacillales</taxon>
        <taxon>Paenibacillaceae</taxon>
        <taxon>Paenibacillus</taxon>
    </lineage>
</organism>
<feature type="compositionally biased region" description="Low complexity" evidence="1">
    <location>
        <begin position="127"/>
        <end position="142"/>
    </location>
</feature>
<keyword evidence="6" id="KW-1185">Reference proteome</keyword>
<feature type="domain" description="SLH" evidence="3">
    <location>
        <begin position="494"/>
        <end position="551"/>
    </location>
</feature>
<feature type="chain" id="PRO_5036290805" description="SLH domain-containing protein" evidence="2">
    <location>
        <begin position="23"/>
        <end position="551"/>
    </location>
</feature>
<dbReference type="STRING" id="44252.DJ90_198"/>
<feature type="region of interest" description="Disordered" evidence="1">
    <location>
        <begin position="107"/>
        <end position="169"/>
    </location>
</feature>
<keyword evidence="2" id="KW-0732">Signal</keyword>
<dbReference type="EMBL" id="WNZZ01000007">
    <property type="protein sequence ID" value="MUG23213.1"/>
    <property type="molecule type" value="Genomic_DNA"/>
</dbReference>
<feature type="signal peptide" evidence="2">
    <location>
        <begin position="1"/>
        <end position="22"/>
    </location>
</feature>
<dbReference type="PANTHER" id="PTHR43308">
    <property type="entry name" value="OUTER MEMBRANE PROTEIN ALPHA-RELATED"/>
    <property type="match status" value="1"/>
</dbReference>
<proteinExistence type="predicted"/>
<sequence>MKKYVAAILAFLFVLAPISVYAAASFTLELSVKEVQRGGEITLSGTVADETDDVVVKMVSPNQTVLYIDVISAENGVYSKTVTIPETEDLAPSGVYTVVAGNGGLTQSGTFTIPGKGGNNPEPPGEGPSRPSKPSGGSNSSPVTTAPPANNSVSKDIPPAAGQVSGANVQPELAKDGRYIAGSDAIAKAAEQAKGAVTIELPAAAGESGSPLEIPAKSLNAIKDKNLDLIVTTDNRTVRFPAGSFAVSNDDLSRVRVVLNAAWSDEAKAVVEQSLRVSPDYTSTGVVLSVVIQLISGDNVTEIHQLDKPAVVTLKLTEEQAKRISADLAGVYYADGKTLEYTPGTVKNGTFNFTVGHFSYYTILQYSKTFVDLVGHWAESSVKSLAAKGIVKGVDANHYAPGRSITRAEFVALIMRTLEQSDKPLADQGAEGTFTDVPAGQYYTRNVADAAALGIITGYNGKFRPNDQITREEAVVALVRAADYFNLAATNGGQPAFADAGSISGWAKAAASSAWSKGLIQGDGKKFSPDRAVTRAEVAVMVKRLITNSSL</sequence>
<protein>
    <recommendedName>
        <fullName evidence="3">SLH domain-containing protein</fullName>
    </recommendedName>
</protein>
<reference evidence="4 6" key="1">
    <citation type="submission" date="2014-04" db="EMBL/GenBank/DDBJ databases">
        <authorList>
            <person name="Bishop-Lilly K.A."/>
            <person name="Broomall S.M."/>
            <person name="Chain P.S."/>
            <person name="Chertkov O."/>
            <person name="Coyne S.R."/>
            <person name="Daligault H.E."/>
            <person name="Davenport K.W."/>
            <person name="Erkkila T."/>
            <person name="Frey K.G."/>
            <person name="Gibbons H.S."/>
            <person name="Gu W."/>
            <person name="Jaissle J."/>
            <person name="Johnson S.L."/>
            <person name="Koroleva G.I."/>
            <person name="Ladner J.T."/>
            <person name="Lo C.-C."/>
            <person name="Minogue T.D."/>
            <person name="Munk C."/>
            <person name="Palacios G.F."/>
            <person name="Redden C.L."/>
            <person name="Rosenzweig C.N."/>
            <person name="Scholz M.B."/>
            <person name="Teshima H."/>
            <person name="Xu Y."/>
        </authorList>
    </citation>
    <scope>NUCLEOTIDE SEQUENCE [LARGE SCALE GENOMIC DNA]</scope>
    <source>
        <strain evidence="4 6">8244</strain>
    </source>
</reference>
<dbReference type="PANTHER" id="PTHR43308:SF5">
    <property type="entry name" value="S-LAYER PROTEIN _ PEPTIDOGLYCAN ENDO-BETA-N-ACETYLGLUCOSAMINIDASE"/>
    <property type="match status" value="1"/>
</dbReference>
<feature type="domain" description="SLH" evidence="3">
    <location>
        <begin position="365"/>
        <end position="428"/>
    </location>
</feature>
<dbReference type="EMBL" id="JMQA01000038">
    <property type="protein sequence ID" value="KFN05623.1"/>
    <property type="molecule type" value="Genomic_DNA"/>
</dbReference>
<evidence type="ECO:0000256" key="2">
    <source>
        <dbReference type="SAM" id="SignalP"/>
    </source>
</evidence>
<gene>
    <name evidence="4" type="ORF">DJ90_198</name>
    <name evidence="5" type="ORF">GNQ08_12435</name>
</gene>
<dbReference type="Proteomes" id="UP000029278">
    <property type="component" value="Unassembled WGS sequence"/>
</dbReference>
<dbReference type="OrthoDB" id="2727970at2"/>
<dbReference type="Pfam" id="PF00395">
    <property type="entry name" value="SLH"/>
    <property type="match status" value="3"/>
</dbReference>
<feature type="compositionally biased region" description="Polar residues" evidence="1">
    <location>
        <begin position="143"/>
        <end position="154"/>
    </location>
</feature>